<reference evidence="2" key="2">
    <citation type="journal article" date="2015" name="Fish Shellfish Immunol.">
        <title>Early steps in the European eel (Anguilla anguilla)-Vibrio vulnificus interaction in the gills: Role of the RtxA13 toxin.</title>
        <authorList>
            <person name="Callol A."/>
            <person name="Pajuelo D."/>
            <person name="Ebbesson L."/>
            <person name="Teles M."/>
            <person name="MacKenzie S."/>
            <person name="Amaro C."/>
        </authorList>
    </citation>
    <scope>NUCLEOTIDE SEQUENCE</scope>
</reference>
<evidence type="ECO:0008006" key="3">
    <source>
        <dbReference type="Google" id="ProtNLM"/>
    </source>
</evidence>
<sequence length="67" mass="6877">MICVGIAAILCLSVNASKAGHPEVEKSHRDIAEMLGVSKSTVRCIVSSKNVPVSSAMANSLVNHGSA</sequence>
<evidence type="ECO:0000313" key="2">
    <source>
        <dbReference type="EMBL" id="JAH90285.1"/>
    </source>
</evidence>
<feature type="chain" id="PRO_5002434439" description="HTH psq-type domain-containing protein" evidence="1">
    <location>
        <begin position="20"/>
        <end position="67"/>
    </location>
</feature>
<reference evidence="2" key="1">
    <citation type="submission" date="2014-11" db="EMBL/GenBank/DDBJ databases">
        <authorList>
            <person name="Amaro Gonzalez C."/>
        </authorList>
    </citation>
    <scope>NUCLEOTIDE SEQUENCE</scope>
</reference>
<protein>
    <recommendedName>
        <fullName evidence="3">HTH psq-type domain-containing protein</fullName>
    </recommendedName>
</protein>
<organism evidence="2">
    <name type="scientific">Anguilla anguilla</name>
    <name type="common">European freshwater eel</name>
    <name type="synonym">Muraena anguilla</name>
    <dbReference type="NCBI Taxonomy" id="7936"/>
    <lineage>
        <taxon>Eukaryota</taxon>
        <taxon>Metazoa</taxon>
        <taxon>Chordata</taxon>
        <taxon>Craniata</taxon>
        <taxon>Vertebrata</taxon>
        <taxon>Euteleostomi</taxon>
        <taxon>Actinopterygii</taxon>
        <taxon>Neopterygii</taxon>
        <taxon>Teleostei</taxon>
        <taxon>Anguilliformes</taxon>
        <taxon>Anguillidae</taxon>
        <taxon>Anguilla</taxon>
    </lineage>
</organism>
<name>A0A0E9WL49_ANGAN</name>
<dbReference type="EMBL" id="GBXM01018292">
    <property type="protein sequence ID" value="JAH90285.1"/>
    <property type="molecule type" value="Transcribed_RNA"/>
</dbReference>
<accession>A0A0E9WL49</accession>
<keyword evidence="1" id="KW-0732">Signal</keyword>
<dbReference type="AlphaFoldDB" id="A0A0E9WL49"/>
<proteinExistence type="predicted"/>
<feature type="signal peptide" evidence="1">
    <location>
        <begin position="1"/>
        <end position="19"/>
    </location>
</feature>
<evidence type="ECO:0000256" key="1">
    <source>
        <dbReference type="SAM" id="SignalP"/>
    </source>
</evidence>